<dbReference type="Pfam" id="PF01138">
    <property type="entry name" value="RNase_PH"/>
    <property type="match status" value="1"/>
</dbReference>
<dbReference type="SUPFAM" id="SSF54211">
    <property type="entry name" value="Ribosomal protein S5 domain 2-like"/>
    <property type="match status" value="1"/>
</dbReference>
<dbReference type="GO" id="GO:0000467">
    <property type="term" value="P:exonucleolytic trimming to generate mature 3'-end of 5.8S rRNA from tricistronic rRNA transcript (SSU-rRNA, 5.8S rRNA, LSU-rRNA)"/>
    <property type="evidence" value="ECO:0007669"/>
    <property type="project" value="TreeGrafter"/>
</dbReference>
<dbReference type="GO" id="GO:0071028">
    <property type="term" value="P:nuclear mRNA surveillance"/>
    <property type="evidence" value="ECO:0007669"/>
    <property type="project" value="TreeGrafter"/>
</dbReference>
<dbReference type="GO" id="GO:0000177">
    <property type="term" value="C:cytoplasmic exosome (RNase complex)"/>
    <property type="evidence" value="ECO:0007669"/>
    <property type="project" value="TreeGrafter"/>
</dbReference>
<dbReference type="GO" id="GO:0034475">
    <property type="term" value="P:U4 snRNA 3'-end processing"/>
    <property type="evidence" value="ECO:0007669"/>
    <property type="project" value="TreeGrafter"/>
</dbReference>
<dbReference type="GO" id="GO:0071038">
    <property type="term" value="P:TRAMP-dependent tRNA surveillance pathway"/>
    <property type="evidence" value="ECO:0007669"/>
    <property type="project" value="TreeGrafter"/>
</dbReference>
<evidence type="ECO:0000256" key="1">
    <source>
        <dbReference type="ARBA" id="ARBA00004496"/>
    </source>
</evidence>
<proteinExistence type="inferred from homology"/>
<evidence type="ECO:0000256" key="5">
    <source>
        <dbReference type="ARBA" id="ARBA00022835"/>
    </source>
</evidence>
<evidence type="ECO:0000259" key="9">
    <source>
        <dbReference type="Pfam" id="PF03725"/>
    </source>
</evidence>
<dbReference type="GO" id="GO:0071035">
    <property type="term" value="P:nuclear polyadenylation-dependent rRNA catabolic process"/>
    <property type="evidence" value="ECO:0007669"/>
    <property type="project" value="TreeGrafter"/>
</dbReference>
<gene>
    <name evidence="10" type="ORF">AXG93_961s1290</name>
</gene>
<evidence type="ECO:0000256" key="7">
    <source>
        <dbReference type="SAM" id="MobiDB-lite"/>
    </source>
</evidence>
<dbReference type="GO" id="GO:0034476">
    <property type="term" value="P:U5 snRNA 3'-end processing"/>
    <property type="evidence" value="ECO:0007669"/>
    <property type="project" value="TreeGrafter"/>
</dbReference>
<dbReference type="GO" id="GO:0034473">
    <property type="term" value="P:U1 snRNA 3'-end processing"/>
    <property type="evidence" value="ECO:0007669"/>
    <property type="project" value="TreeGrafter"/>
</dbReference>
<dbReference type="Pfam" id="PF03725">
    <property type="entry name" value="RNase_PH_C"/>
    <property type="match status" value="1"/>
</dbReference>
<dbReference type="AlphaFoldDB" id="A0A176VSV4"/>
<feature type="domain" description="Exoribonuclease phosphorolytic" evidence="8">
    <location>
        <begin position="33"/>
        <end position="172"/>
    </location>
</feature>
<protein>
    <recommendedName>
        <fullName evidence="6">Ribosomal RNA-processing protein 42</fullName>
    </recommendedName>
</protein>
<keyword evidence="11" id="KW-1185">Reference proteome</keyword>
<name>A0A176VSV4_MARPO</name>
<reference evidence="10" key="1">
    <citation type="submission" date="2016-03" db="EMBL/GenBank/DDBJ databases">
        <title>Mechanisms controlling the formation of the plant cell surface in tip-growing cells are functionally conserved among land plants.</title>
        <authorList>
            <person name="Honkanen S."/>
            <person name="Jones V.A."/>
            <person name="Morieri G."/>
            <person name="Champion C."/>
            <person name="Hetherington A.J."/>
            <person name="Kelly S."/>
            <person name="Saint-Marcoux D."/>
            <person name="Proust H."/>
            <person name="Prescott H."/>
            <person name="Dolan L."/>
        </authorList>
    </citation>
    <scope>NUCLEOTIDE SEQUENCE [LARGE SCALE GENOMIC DNA]</scope>
    <source>
        <tissue evidence="10">Whole gametophyte</tissue>
    </source>
</reference>
<dbReference type="GO" id="GO:0005730">
    <property type="term" value="C:nucleolus"/>
    <property type="evidence" value="ECO:0007669"/>
    <property type="project" value="UniProtKB-SubCell"/>
</dbReference>
<accession>A0A176VSV4</accession>
<dbReference type="EMBL" id="LVLJ01002841">
    <property type="protein sequence ID" value="OAE23431.1"/>
    <property type="molecule type" value="Genomic_DNA"/>
</dbReference>
<dbReference type="InterPro" id="IPR001247">
    <property type="entry name" value="ExoRNase_PH_dom1"/>
</dbReference>
<dbReference type="InterPro" id="IPR015847">
    <property type="entry name" value="ExoRNase_PH_dom2"/>
</dbReference>
<keyword evidence="5" id="KW-0271">Exosome</keyword>
<feature type="domain" description="Exoribonuclease phosphorolytic" evidence="9">
    <location>
        <begin position="203"/>
        <end position="267"/>
    </location>
</feature>
<comment type="similarity">
    <text evidence="3">Belongs to the RNase PH family.</text>
</comment>
<dbReference type="Gene3D" id="3.30.230.70">
    <property type="entry name" value="GHMP Kinase, N-terminal domain"/>
    <property type="match status" value="1"/>
</dbReference>
<dbReference type="GO" id="GO:0035925">
    <property type="term" value="F:mRNA 3'-UTR AU-rich region binding"/>
    <property type="evidence" value="ECO:0007669"/>
    <property type="project" value="TreeGrafter"/>
</dbReference>
<dbReference type="GO" id="GO:0016075">
    <property type="term" value="P:rRNA catabolic process"/>
    <property type="evidence" value="ECO:0007669"/>
    <property type="project" value="TreeGrafter"/>
</dbReference>
<comment type="caution">
    <text evidence="10">The sequence shown here is derived from an EMBL/GenBank/DDBJ whole genome shotgun (WGS) entry which is preliminary data.</text>
</comment>
<sequence length="559" mass="59339">MVVGLGLSSAEKSYIAGGIAVDLRGDGRGRHHFRDFSIDTSIIPQANGSARLRLGGTDVIASVKAELCAPPPGRPHHGKLEINVECSPTAAPEFEGRGGEELSMDLSRALQRSFLGGASGAGAAIDLASLVVLEGKLCWMLYFDGLVLSSDGNLLDALSIAMKAALSNCGLPKVEITSGTNPEDDADFELNEEEFTPVDTSRFPVIVTLTKVGKHYIVDATAEEESQMTAAVSVAVNKKGSICGLTKRGGTGLDPSVLLDMISVAKRGHSKRRSVPEAKTPNMPENLAQNPDLHNRSRGRPLGSNRSSSSKRPAMAASCCTVGAVPSVSREFSNGKASLSKPRTARALCIGAQARAAVVLASGFHVCSGKTSSRSVKVRAERDPFAEFSAAFVEDAEEEEDEEETGGMTDEERDAIIAFETGGVAVEDVGADESTEDLWEEPTDAPKVYPPRAKKGKGEKIADMLTVFMSLLERPFGGDGRMIAAAGGAVTERVGEEVEALRGVDGVDEQYLFEILRVVKLIDMDLQLVAAARKDKTLLERLMQTAIHTKQALDIANSL</sequence>
<feature type="region of interest" description="Disordered" evidence="7">
    <location>
        <begin position="268"/>
        <end position="315"/>
    </location>
</feature>
<dbReference type="InterPro" id="IPR027408">
    <property type="entry name" value="PNPase/RNase_PH_dom_sf"/>
</dbReference>
<dbReference type="InterPro" id="IPR036345">
    <property type="entry name" value="ExoRNase_PH_dom2_sf"/>
</dbReference>
<evidence type="ECO:0000256" key="6">
    <source>
        <dbReference type="ARBA" id="ARBA00042523"/>
    </source>
</evidence>
<dbReference type="CDD" id="cd11367">
    <property type="entry name" value="RNase_PH_RRP42"/>
    <property type="match status" value="1"/>
</dbReference>
<evidence type="ECO:0000256" key="4">
    <source>
        <dbReference type="ARBA" id="ARBA00022490"/>
    </source>
</evidence>
<dbReference type="PANTHER" id="PTHR11097">
    <property type="entry name" value="EXOSOME COMPLEX EXONUCLEASE RIBOSOMAL RNA PROCESSING PROTEIN"/>
    <property type="match status" value="1"/>
</dbReference>
<evidence type="ECO:0000313" key="11">
    <source>
        <dbReference type="Proteomes" id="UP000077202"/>
    </source>
</evidence>
<evidence type="ECO:0000256" key="2">
    <source>
        <dbReference type="ARBA" id="ARBA00004604"/>
    </source>
</evidence>
<dbReference type="GO" id="GO:0000176">
    <property type="term" value="C:nuclear exosome (RNase complex)"/>
    <property type="evidence" value="ECO:0007669"/>
    <property type="project" value="TreeGrafter"/>
</dbReference>
<evidence type="ECO:0000259" key="8">
    <source>
        <dbReference type="Pfam" id="PF01138"/>
    </source>
</evidence>
<dbReference type="Proteomes" id="UP000077202">
    <property type="component" value="Unassembled WGS sequence"/>
</dbReference>
<dbReference type="PANTHER" id="PTHR11097:SF8">
    <property type="entry name" value="EXOSOME COMPLEX COMPONENT RRP42"/>
    <property type="match status" value="1"/>
</dbReference>
<dbReference type="SUPFAM" id="SSF55666">
    <property type="entry name" value="Ribonuclease PH domain 2-like"/>
    <property type="match status" value="1"/>
</dbReference>
<dbReference type="InterPro" id="IPR050590">
    <property type="entry name" value="Exosome_comp_Rrp42_subfam"/>
</dbReference>
<keyword evidence="4" id="KW-0963">Cytoplasm</keyword>
<evidence type="ECO:0000256" key="3">
    <source>
        <dbReference type="ARBA" id="ARBA00006678"/>
    </source>
</evidence>
<dbReference type="InterPro" id="IPR020568">
    <property type="entry name" value="Ribosomal_Su5_D2-typ_SF"/>
</dbReference>
<comment type="subcellular location">
    <subcellularLocation>
        <location evidence="1">Cytoplasm</location>
    </subcellularLocation>
    <subcellularLocation>
        <location evidence="2">Nucleus</location>
        <location evidence="2">Nucleolus</location>
    </subcellularLocation>
</comment>
<organism evidence="10 11">
    <name type="scientific">Marchantia polymorpha subsp. ruderalis</name>
    <dbReference type="NCBI Taxonomy" id="1480154"/>
    <lineage>
        <taxon>Eukaryota</taxon>
        <taxon>Viridiplantae</taxon>
        <taxon>Streptophyta</taxon>
        <taxon>Embryophyta</taxon>
        <taxon>Marchantiophyta</taxon>
        <taxon>Marchantiopsida</taxon>
        <taxon>Marchantiidae</taxon>
        <taxon>Marchantiales</taxon>
        <taxon>Marchantiaceae</taxon>
        <taxon>Marchantia</taxon>
    </lineage>
</organism>
<evidence type="ECO:0000313" key="10">
    <source>
        <dbReference type="EMBL" id="OAE23431.1"/>
    </source>
</evidence>
<dbReference type="FunFam" id="3.30.230.70:FF:000016">
    <property type="entry name" value="Exosome complex component RRP42"/>
    <property type="match status" value="1"/>
</dbReference>